<reference evidence="2" key="1">
    <citation type="submission" date="2021-11" db="EMBL/GenBank/DDBJ databases">
        <authorList>
            <consortium name="Genoscope - CEA"/>
            <person name="William W."/>
        </authorList>
    </citation>
    <scope>NUCLEOTIDE SEQUENCE</scope>
</reference>
<feature type="compositionally biased region" description="Acidic residues" evidence="1">
    <location>
        <begin position="235"/>
        <end position="244"/>
    </location>
</feature>
<evidence type="ECO:0000256" key="1">
    <source>
        <dbReference type="SAM" id="MobiDB-lite"/>
    </source>
</evidence>
<comment type="caution">
    <text evidence="2">The sequence shown here is derived from an EMBL/GenBank/DDBJ whole genome shotgun (WGS) entry which is preliminary data.</text>
</comment>
<accession>A0A8J2SK58</accession>
<dbReference type="OrthoDB" id="425894at2759"/>
<feature type="region of interest" description="Disordered" evidence="1">
    <location>
        <begin position="187"/>
        <end position="244"/>
    </location>
</feature>
<sequence length="282" mass="31245">MSALAALQQQTTKLYHGTSWENAQKILRDGFEPSERGSLGRGVKHVDRDDKSWAREGYEACRAQRTRVSHQPEYCVADPKKVRVASVEEVPTVAPRALPNYGAGARANDPSSDGEAAAGAAAPSDPEDDEVRTGVFHPGVTCDATGGPIYGTRWHLAGEDYDLCDAAYRQLVPEDRELFVRVDEPHTFVDWDSEEDESSDAQGHAGADTDDDEDHWDDGDRDAPDQLRIGYASLVDEEDGDREEPEFRIGYACLVDEGDDDESRGTVEIYHEDGYDKRLRNL</sequence>
<gene>
    <name evidence="2" type="ORF">PECAL_2P22140</name>
</gene>
<proteinExistence type="predicted"/>
<name>A0A8J2SK58_9STRA</name>
<evidence type="ECO:0000313" key="2">
    <source>
        <dbReference type="EMBL" id="CAH0369106.1"/>
    </source>
</evidence>
<protein>
    <submittedName>
        <fullName evidence="2">Uncharacterized protein</fullName>
    </submittedName>
</protein>
<dbReference type="Proteomes" id="UP000789595">
    <property type="component" value="Unassembled WGS sequence"/>
</dbReference>
<dbReference type="EMBL" id="CAKKNE010000002">
    <property type="protein sequence ID" value="CAH0369106.1"/>
    <property type="molecule type" value="Genomic_DNA"/>
</dbReference>
<feature type="compositionally biased region" description="Low complexity" evidence="1">
    <location>
        <begin position="109"/>
        <end position="124"/>
    </location>
</feature>
<organism evidence="2 3">
    <name type="scientific">Pelagomonas calceolata</name>
    <dbReference type="NCBI Taxonomy" id="35677"/>
    <lineage>
        <taxon>Eukaryota</taxon>
        <taxon>Sar</taxon>
        <taxon>Stramenopiles</taxon>
        <taxon>Ochrophyta</taxon>
        <taxon>Pelagophyceae</taxon>
        <taxon>Pelagomonadales</taxon>
        <taxon>Pelagomonadaceae</taxon>
        <taxon>Pelagomonas</taxon>
    </lineage>
</organism>
<dbReference type="AlphaFoldDB" id="A0A8J2SK58"/>
<keyword evidence="3" id="KW-1185">Reference proteome</keyword>
<dbReference type="SUPFAM" id="SSF56399">
    <property type="entry name" value="ADP-ribosylation"/>
    <property type="match status" value="1"/>
</dbReference>
<evidence type="ECO:0000313" key="3">
    <source>
        <dbReference type="Proteomes" id="UP000789595"/>
    </source>
</evidence>
<feature type="region of interest" description="Disordered" evidence="1">
    <location>
        <begin position="97"/>
        <end position="142"/>
    </location>
</feature>
<feature type="compositionally biased region" description="Acidic residues" evidence="1">
    <location>
        <begin position="208"/>
        <end position="220"/>
    </location>
</feature>